<dbReference type="EMBL" id="MUXU01000031">
    <property type="protein sequence ID" value="OOR90576.1"/>
    <property type="molecule type" value="Genomic_DNA"/>
</dbReference>
<dbReference type="EMBL" id="UGQE01000002">
    <property type="protein sequence ID" value="STZ13618.1"/>
    <property type="molecule type" value="Genomic_DNA"/>
</dbReference>
<keyword evidence="4" id="KW-1185">Reference proteome</keyword>
<dbReference type="RefSeq" id="WP_078276324.1">
    <property type="nucleotide sequence ID" value="NZ_CAACXO010000079.1"/>
</dbReference>
<name>A0A1T0A4C5_9GAMM</name>
<organism evidence="1 4">
    <name type="scientific">Moraxella caviae</name>
    <dbReference type="NCBI Taxonomy" id="34060"/>
    <lineage>
        <taxon>Bacteria</taxon>
        <taxon>Pseudomonadati</taxon>
        <taxon>Pseudomonadota</taxon>
        <taxon>Gammaproteobacteria</taxon>
        <taxon>Moraxellales</taxon>
        <taxon>Moraxellaceae</taxon>
        <taxon>Moraxella</taxon>
    </lineage>
</organism>
<reference evidence="2 5" key="2">
    <citation type="submission" date="2018-06" db="EMBL/GenBank/DDBJ databases">
        <authorList>
            <consortium name="Pathogen Informatics"/>
            <person name="Doyle S."/>
        </authorList>
    </citation>
    <scope>NUCLEOTIDE SEQUENCE [LARGE SCALE GENOMIC DNA]</scope>
    <source>
        <strain evidence="2 5">NCTC10293</strain>
    </source>
</reference>
<protein>
    <submittedName>
        <fullName evidence="1">Uncharacterized protein</fullName>
    </submittedName>
</protein>
<sequence>MEIAEAMFENDEAEMLLEDYADMFERYSNVEQQLTAQELQELTDGVRMEVFDVQECKAAIND</sequence>
<evidence type="ECO:0000313" key="2">
    <source>
        <dbReference type="EMBL" id="STZ13618.1"/>
    </source>
</evidence>
<evidence type="ECO:0000313" key="3">
    <source>
        <dbReference type="EMBL" id="STZ13718.1"/>
    </source>
</evidence>
<proteinExistence type="predicted"/>
<reference evidence="1 4" key="1">
    <citation type="submission" date="2017-02" db="EMBL/GenBank/DDBJ databases">
        <title>Draft genome sequence of Moraxella caviae CCUG 355 type strain.</title>
        <authorList>
            <person name="Engstrom-Jakobsson H."/>
            <person name="Salva-Serra F."/>
            <person name="Thorell K."/>
            <person name="Gonzales-Siles L."/>
            <person name="Karlsson R."/>
            <person name="Boulund F."/>
            <person name="Engstrand L."/>
            <person name="Moore E."/>
        </authorList>
    </citation>
    <scope>NUCLEOTIDE SEQUENCE [LARGE SCALE GENOMIC DNA]</scope>
    <source>
        <strain evidence="1 4">CCUG 355</strain>
    </source>
</reference>
<gene>
    <name evidence="1" type="ORF">B0181_04665</name>
    <name evidence="2" type="ORF">NCTC10293_01196</name>
    <name evidence="3" type="ORF">NCTC10293_01296</name>
</gene>
<dbReference type="Proteomes" id="UP000190435">
    <property type="component" value="Unassembled WGS sequence"/>
</dbReference>
<accession>A0A1T0A4C5</accession>
<evidence type="ECO:0000313" key="5">
    <source>
        <dbReference type="Proteomes" id="UP000255279"/>
    </source>
</evidence>
<evidence type="ECO:0000313" key="1">
    <source>
        <dbReference type="EMBL" id="OOR90576.1"/>
    </source>
</evidence>
<dbReference type="EMBL" id="UGQE01000002">
    <property type="protein sequence ID" value="STZ13718.1"/>
    <property type="molecule type" value="Genomic_DNA"/>
</dbReference>
<dbReference type="STRING" id="34060.B0181_04665"/>
<dbReference type="Proteomes" id="UP000255279">
    <property type="component" value="Unassembled WGS sequence"/>
</dbReference>
<evidence type="ECO:0000313" key="4">
    <source>
        <dbReference type="Proteomes" id="UP000190435"/>
    </source>
</evidence>
<dbReference type="AlphaFoldDB" id="A0A1T0A4C5"/>